<accession>A0A4Y6EII1</accession>
<reference evidence="2 3" key="1">
    <citation type="submission" date="2019-04" db="EMBL/GenBank/DDBJ databases">
        <authorList>
            <person name="Pope W.H."/>
            <person name="Garlena R.A."/>
            <person name="Russell D.A."/>
            <person name="Jacobs-Sera D."/>
            <person name="Hatfull G.F."/>
        </authorList>
    </citation>
    <scope>NUCLEOTIDE SEQUENCE [LARGE SCALE GENOMIC DNA]</scope>
</reference>
<dbReference type="KEGG" id="vg:62974441"/>
<evidence type="ECO:0000313" key="3">
    <source>
        <dbReference type="Proteomes" id="UP000319240"/>
    </source>
</evidence>
<gene>
    <name evidence="2" type="primary">56</name>
    <name evidence="2" type="ORF">SEA_WILLIAM_56</name>
</gene>
<dbReference type="GeneID" id="62974441"/>
<protein>
    <submittedName>
        <fullName evidence="2">Uncharacterized protein</fullName>
    </submittedName>
</protein>
<dbReference type="EMBL" id="MK801721">
    <property type="protein sequence ID" value="QDF17151.1"/>
    <property type="molecule type" value="Genomic_DNA"/>
</dbReference>
<keyword evidence="3" id="KW-1185">Reference proteome</keyword>
<proteinExistence type="predicted"/>
<evidence type="ECO:0000313" key="2">
    <source>
        <dbReference type="EMBL" id="QDF17151.1"/>
    </source>
</evidence>
<dbReference type="RefSeq" id="YP_010001274.1">
    <property type="nucleotide sequence ID" value="NC_053174.1"/>
</dbReference>
<dbReference type="Proteomes" id="UP000319240">
    <property type="component" value="Segment"/>
</dbReference>
<organism evidence="2 3">
    <name type="scientific">Gordonia phage William</name>
    <dbReference type="NCBI Taxonomy" id="2571253"/>
    <lineage>
        <taxon>Viruses</taxon>
        <taxon>Duplodnaviria</taxon>
        <taxon>Heunggongvirae</taxon>
        <taxon>Uroviricota</taxon>
        <taxon>Caudoviricetes</taxon>
        <taxon>Fairfaxidumvirus</taxon>
        <taxon>Fairfaxidumvirus william</taxon>
    </lineage>
</organism>
<feature type="region of interest" description="Disordered" evidence="1">
    <location>
        <begin position="79"/>
        <end position="100"/>
    </location>
</feature>
<evidence type="ECO:0000256" key="1">
    <source>
        <dbReference type="SAM" id="MobiDB-lite"/>
    </source>
</evidence>
<sequence length="100" mass="11768">MNEQTTTERSQFAERDDYRDLTPYEEAILHGMTKPAYIPGRGYCMVQGVYQGYADDQMVTRRDGTIEFLPDPRIARTERRRAKNKVGRKSRRINRIRAAR</sequence>
<name>A0A4Y6EII1_9CAUD</name>